<evidence type="ECO:0000313" key="1">
    <source>
        <dbReference type="EMBL" id="KAK8862162.1"/>
    </source>
</evidence>
<name>A0ABR2IF19_9PEZI</name>
<sequence>MAAQDAKNNQDTPVTAATTPCTCPCTCAAVCYLDNHSELEKPSSPQERPQIAVVHDRSYSLQRYLNPQTSPHDQELRPPLAFRAQMTELQSRERMATIIVALVEQLPKSKD</sequence>
<organism evidence="1 2">
    <name type="scientific">Apiospora arundinis</name>
    <dbReference type="NCBI Taxonomy" id="335852"/>
    <lineage>
        <taxon>Eukaryota</taxon>
        <taxon>Fungi</taxon>
        <taxon>Dikarya</taxon>
        <taxon>Ascomycota</taxon>
        <taxon>Pezizomycotina</taxon>
        <taxon>Sordariomycetes</taxon>
        <taxon>Xylariomycetidae</taxon>
        <taxon>Amphisphaeriales</taxon>
        <taxon>Apiosporaceae</taxon>
        <taxon>Apiospora</taxon>
    </lineage>
</organism>
<dbReference type="Proteomes" id="UP001390339">
    <property type="component" value="Unassembled WGS sequence"/>
</dbReference>
<comment type="caution">
    <text evidence="1">The sequence shown here is derived from an EMBL/GenBank/DDBJ whole genome shotgun (WGS) entry which is preliminary data.</text>
</comment>
<accession>A0ABR2IF19</accession>
<evidence type="ECO:0000313" key="2">
    <source>
        <dbReference type="Proteomes" id="UP001390339"/>
    </source>
</evidence>
<dbReference type="EMBL" id="JAPCWZ010000005">
    <property type="protein sequence ID" value="KAK8862162.1"/>
    <property type="molecule type" value="Genomic_DNA"/>
</dbReference>
<keyword evidence="2" id="KW-1185">Reference proteome</keyword>
<proteinExistence type="predicted"/>
<gene>
    <name evidence="1" type="ORF">PGQ11_008397</name>
</gene>
<protein>
    <submittedName>
        <fullName evidence="1">Uncharacterized protein</fullName>
    </submittedName>
</protein>
<reference evidence="1 2" key="1">
    <citation type="journal article" date="2024" name="IMA Fungus">
        <title>Apiospora arundinis, a panoply of carbohydrate-active enzymes and secondary metabolites.</title>
        <authorList>
            <person name="Sorensen T."/>
            <person name="Petersen C."/>
            <person name="Muurmann A.T."/>
            <person name="Christiansen J.V."/>
            <person name="Brundto M.L."/>
            <person name="Overgaard C.K."/>
            <person name="Boysen A.T."/>
            <person name="Wollenberg R.D."/>
            <person name="Larsen T.O."/>
            <person name="Sorensen J.L."/>
            <person name="Nielsen K.L."/>
            <person name="Sondergaard T.E."/>
        </authorList>
    </citation>
    <scope>NUCLEOTIDE SEQUENCE [LARGE SCALE GENOMIC DNA]</scope>
    <source>
        <strain evidence="1 2">AAU 773</strain>
    </source>
</reference>